<proteinExistence type="inferred from homology"/>
<dbReference type="GO" id="GO:0042597">
    <property type="term" value="C:periplasmic space"/>
    <property type="evidence" value="ECO:0007669"/>
    <property type="project" value="UniProtKB-SubCell"/>
</dbReference>
<dbReference type="EMBL" id="CP000830">
    <property type="protein sequence ID" value="ABV93155.1"/>
    <property type="molecule type" value="Genomic_DNA"/>
</dbReference>
<sequence>MNFIKTGFLPAAILAVGIGGASACELAEGSVRILSNDFPALQAVTGAAAACATGGATVTANLTTEHRNIQVAALTADPAEYTSAVVSNSSLVPLLTDGLVRPLDDLIAAHGAGVSPNQKIMIDGRTMAIAFMANAQHLYYRRDILEAAGLEVPTTYEEVLAAAEAIRDQGLMEFPLGGTFKAGWNLAQEFVNMYLGHGGAFFEPGSAAPAINNAQGVAALEMMKALTAYMNPDFLTYDSNALQAEFEAGNVALANFWGSRAGGVTDAEGATPEIAAAIGFAAAPTVAGGTTPASTLWWDGFTIATNIPDVDAEASFVAMVHGASTEVANANPNAAVWLIDGYTPGDAAVGVLATAQMGTSPYPMLPYMSLMHTALGTEIVEFLQGSETAEQALSDVEASYRAAAREAGFLN</sequence>
<keyword evidence="3" id="KW-0732">Signal</keyword>
<dbReference type="AlphaFoldDB" id="A8LJD3"/>
<dbReference type="PANTHER" id="PTHR43649:SF12">
    <property type="entry name" value="DIACETYLCHITOBIOSE BINDING PROTEIN DASA"/>
    <property type="match status" value="1"/>
</dbReference>
<dbReference type="STRING" id="398580.Dshi_1413"/>
<dbReference type="PROSITE" id="PS51257">
    <property type="entry name" value="PROKAR_LIPOPROTEIN"/>
    <property type="match status" value="1"/>
</dbReference>
<evidence type="ECO:0000256" key="3">
    <source>
        <dbReference type="SAM" id="SignalP"/>
    </source>
</evidence>
<dbReference type="PANTHER" id="PTHR43649">
    <property type="entry name" value="ARABINOSE-BINDING PROTEIN-RELATED"/>
    <property type="match status" value="1"/>
</dbReference>
<accession>A8LJD3</accession>
<dbReference type="HOGENOM" id="CLU_055612_0_0_5"/>
<reference evidence="5" key="1">
    <citation type="journal article" date="2010" name="ISME J.">
        <title>The complete genome sequence of the algal symbiont Dinoroseobacter shibae: a hitchhiker's guide to life in the sea.</title>
        <authorList>
            <person name="Wagner-Dobler I."/>
            <person name="Ballhausen B."/>
            <person name="Berger M."/>
            <person name="Brinkhoff T."/>
            <person name="Buchholz I."/>
            <person name="Bunk B."/>
            <person name="Cypionka H."/>
            <person name="Daniel R."/>
            <person name="Drepper T."/>
            <person name="Gerdts G."/>
            <person name="Hahnke S."/>
            <person name="Han C."/>
            <person name="Jahn D."/>
            <person name="Kalhoefer D."/>
            <person name="Kiss H."/>
            <person name="Klenk H.P."/>
            <person name="Kyrpides N."/>
            <person name="Liebl W."/>
            <person name="Liesegang H."/>
            <person name="Meincke L."/>
            <person name="Pati A."/>
            <person name="Petersen J."/>
            <person name="Piekarski T."/>
            <person name="Pommerenke C."/>
            <person name="Pradella S."/>
            <person name="Pukall R."/>
            <person name="Rabus R."/>
            <person name="Stackebrandt E."/>
            <person name="Thole S."/>
            <person name="Thompson L."/>
            <person name="Tielen P."/>
            <person name="Tomasch J."/>
            <person name="von Jan M."/>
            <person name="Wanphrut N."/>
            <person name="Wichels A."/>
            <person name="Zech H."/>
            <person name="Simon M."/>
        </authorList>
    </citation>
    <scope>NUCLEOTIDE SEQUENCE [LARGE SCALE GENOMIC DNA]</scope>
    <source>
        <strain evidence="5">DSM 16493 / NCIMB 14021 / DFL 12</strain>
    </source>
</reference>
<dbReference type="InterPro" id="IPR006059">
    <property type="entry name" value="SBP"/>
</dbReference>
<dbReference type="Gene3D" id="3.40.190.10">
    <property type="entry name" value="Periplasmic binding protein-like II"/>
    <property type="match status" value="2"/>
</dbReference>
<feature type="chain" id="PRO_5002726003" evidence="3">
    <location>
        <begin position="24"/>
        <end position="411"/>
    </location>
</feature>
<evidence type="ECO:0000313" key="5">
    <source>
        <dbReference type="Proteomes" id="UP000006833"/>
    </source>
</evidence>
<comment type="similarity">
    <text evidence="2">Belongs to the bacterial solute-binding protein 1 family.</text>
</comment>
<gene>
    <name evidence="4" type="ordered locus">Dshi_1413</name>
</gene>
<evidence type="ECO:0000256" key="1">
    <source>
        <dbReference type="ARBA" id="ARBA00004418"/>
    </source>
</evidence>
<keyword evidence="5" id="KW-1185">Reference proteome</keyword>
<organism evidence="4 5">
    <name type="scientific">Dinoroseobacter shibae (strain DSM 16493 / NCIMB 14021 / DFL 12)</name>
    <dbReference type="NCBI Taxonomy" id="398580"/>
    <lineage>
        <taxon>Bacteria</taxon>
        <taxon>Pseudomonadati</taxon>
        <taxon>Pseudomonadota</taxon>
        <taxon>Alphaproteobacteria</taxon>
        <taxon>Rhodobacterales</taxon>
        <taxon>Roseobacteraceae</taxon>
        <taxon>Dinoroseobacter</taxon>
    </lineage>
</organism>
<dbReference type="Pfam" id="PF01547">
    <property type="entry name" value="SBP_bac_1"/>
    <property type="match status" value="1"/>
</dbReference>
<feature type="signal peptide" evidence="3">
    <location>
        <begin position="1"/>
        <end position="23"/>
    </location>
</feature>
<name>A8LJD3_DINSH</name>
<dbReference type="KEGG" id="dsh:Dshi_1413"/>
<dbReference type="SUPFAM" id="SSF53850">
    <property type="entry name" value="Periplasmic binding protein-like II"/>
    <property type="match status" value="1"/>
</dbReference>
<dbReference type="OrthoDB" id="7532544at2"/>
<protein>
    <submittedName>
        <fullName evidence="4">Extracellular solute-binding protein family 1</fullName>
    </submittedName>
</protein>
<evidence type="ECO:0000256" key="2">
    <source>
        <dbReference type="ARBA" id="ARBA00008520"/>
    </source>
</evidence>
<dbReference type="Proteomes" id="UP000006833">
    <property type="component" value="Chromosome"/>
</dbReference>
<evidence type="ECO:0000313" key="4">
    <source>
        <dbReference type="EMBL" id="ABV93155.1"/>
    </source>
</evidence>
<dbReference type="InterPro" id="IPR050490">
    <property type="entry name" value="Bact_solute-bd_prot1"/>
</dbReference>
<dbReference type="eggNOG" id="COG1653">
    <property type="taxonomic scope" value="Bacteria"/>
</dbReference>
<dbReference type="RefSeq" id="WP_012178085.1">
    <property type="nucleotide sequence ID" value="NC_009952.1"/>
</dbReference>
<comment type="subcellular location">
    <subcellularLocation>
        <location evidence="1">Periplasm</location>
    </subcellularLocation>
</comment>